<feature type="transmembrane region" description="Helical" evidence="1">
    <location>
        <begin position="124"/>
        <end position="145"/>
    </location>
</feature>
<name>A0ABP6QKN5_9ACTN</name>
<comment type="caution">
    <text evidence="2">The sequence shown here is derived from an EMBL/GenBank/DDBJ whole genome shotgun (WGS) entry which is preliminary data.</text>
</comment>
<keyword evidence="3" id="KW-1185">Reference proteome</keyword>
<protein>
    <submittedName>
        <fullName evidence="2">Uncharacterized protein</fullName>
    </submittedName>
</protein>
<keyword evidence="1" id="KW-0472">Membrane</keyword>
<gene>
    <name evidence="2" type="ORF">GCM10010468_68710</name>
</gene>
<organism evidence="2 3">
    <name type="scientific">Actinocorallia longicatena</name>
    <dbReference type="NCBI Taxonomy" id="111803"/>
    <lineage>
        <taxon>Bacteria</taxon>
        <taxon>Bacillati</taxon>
        <taxon>Actinomycetota</taxon>
        <taxon>Actinomycetes</taxon>
        <taxon>Streptosporangiales</taxon>
        <taxon>Thermomonosporaceae</taxon>
        <taxon>Actinocorallia</taxon>
    </lineage>
</organism>
<feature type="transmembrane region" description="Helical" evidence="1">
    <location>
        <begin position="47"/>
        <end position="69"/>
    </location>
</feature>
<keyword evidence="1" id="KW-1133">Transmembrane helix</keyword>
<reference evidence="3" key="1">
    <citation type="journal article" date="2019" name="Int. J. Syst. Evol. Microbiol.">
        <title>The Global Catalogue of Microorganisms (GCM) 10K type strain sequencing project: providing services to taxonomists for standard genome sequencing and annotation.</title>
        <authorList>
            <consortium name="The Broad Institute Genomics Platform"/>
            <consortium name="The Broad Institute Genome Sequencing Center for Infectious Disease"/>
            <person name="Wu L."/>
            <person name="Ma J."/>
        </authorList>
    </citation>
    <scope>NUCLEOTIDE SEQUENCE [LARGE SCALE GENOMIC DNA]</scope>
    <source>
        <strain evidence="3">JCM 9377</strain>
    </source>
</reference>
<sequence length="149" mass="15606">MGLVAALGLVLAPLLPWVGVSQRGFLFIAAQSRQWTALDDLPEINNVPGWLALGSGVIALGLITAGLLLGRRTLAAAAALPALSGLAACGLFVLQLKNYQREYENDLVARVAQAVLDIKGGLEAGWFLALVCGLVLLGCTLGQMVRKSR</sequence>
<dbReference type="EMBL" id="BAAAUV010000027">
    <property type="protein sequence ID" value="GAA3235139.1"/>
    <property type="molecule type" value="Genomic_DNA"/>
</dbReference>
<evidence type="ECO:0000256" key="1">
    <source>
        <dbReference type="SAM" id="Phobius"/>
    </source>
</evidence>
<dbReference type="Proteomes" id="UP001501237">
    <property type="component" value="Unassembled WGS sequence"/>
</dbReference>
<feature type="transmembrane region" description="Helical" evidence="1">
    <location>
        <begin position="76"/>
        <end position="96"/>
    </location>
</feature>
<accession>A0ABP6QKN5</accession>
<proteinExistence type="predicted"/>
<evidence type="ECO:0000313" key="3">
    <source>
        <dbReference type="Proteomes" id="UP001501237"/>
    </source>
</evidence>
<keyword evidence="1" id="KW-0812">Transmembrane</keyword>
<evidence type="ECO:0000313" key="2">
    <source>
        <dbReference type="EMBL" id="GAA3235139.1"/>
    </source>
</evidence>